<proteinExistence type="predicted"/>
<dbReference type="EMBL" id="KV427186">
    <property type="protein sequence ID" value="KZV78041.1"/>
    <property type="molecule type" value="Genomic_DNA"/>
</dbReference>
<gene>
    <name evidence="1" type="ORF">EXIGLDRAFT_784379</name>
</gene>
<accession>A0A166MHL8</accession>
<protein>
    <submittedName>
        <fullName evidence="1">Uncharacterized protein</fullName>
    </submittedName>
</protein>
<keyword evidence="2" id="KW-1185">Reference proteome</keyword>
<sequence length="101" mass="11694">MAFLLLVPYLQSASVTVRIKVVETTHVFINWLIYAPWFSPQVTREMSVYPSFTVARRGPDSSQRECAAVRWVKRGQRFLKKIHNISSRRRMLSVACQALIP</sequence>
<evidence type="ECO:0000313" key="2">
    <source>
        <dbReference type="Proteomes" id="UP000077266"/>
    </source>
</evidence>
<dbReference type="InParanoid" id="A0A166MHL8"/>
<evidence type="ECO:0000313" key="1">
    <source>
        <dbReference type="EMBL" id="KZV78041.1"/>
    </source>
</evidence>
<organism evidence="1 2">
    <name type="scientific">Exidia glandulosa HHB12029</name>
    <dbReference type="NCBI Taxonomy" id="1314781"/>
    <lineage>
        <taxon>Eukaryota</taxon>
        <taxon>Fungi</taxon>
        <taxon>Dikarya</taxon>
        <taxon>Basidiomycota</taxon>
        <taxon>Agaricomycotina</taxon>
        <taxon>Agaricomycetes</taxon>
        <taxon>Auriculariales</taxon>
        <taxon>Exidiaceae</taxon>
        <taxon>Exidia</taxon>
    </lineage>
</organism>
<reference evidence="1 2" key="1">
    <citation type="journal article" date="2016" name="Mol. Biol. Evol.">
        <title>Comparative Genomics of Early-Diverging Mushroom-Forming Fungi Provides Insights into the Origins of Lignocellulose Decay Capabilities.</title>
        <authorList>
            <person name="Nagy L.G."/>
            <person name="Riley R."/>
            <person name="Tritt A."/>
            <person name="Adam C."/>
            <person name="Daum C."/>
            <person name="Floudas D."/>
            <person name="Sun H."/>
            <person name="Yadav J.S."/>
            <person name="Pangilinan J."/>
            <person name="Larsson K.H."/>
            <person name="Matsuura K."/>
            <person name="Barry K."/>
            <person name="Labutti K."/>
            <person name="Kuo R."/>
            <person name="Ohm R.A."/>
            <person name="Bhattacharya S.S."/>
            <person name="Shirouzu T."/>
            <person name="Yoshinaga Y."/>
            <person name="Martin F.M."/>
            <person name="Grigoriev I.V."/>
            <person name="Hibbett D.S."/>
        </authorList>
    </citation>
    <scope>NUCLEOTIDE SEQUENCE [LARGE SCALE GENOMIC DNA]</scope>
    <source>
        <strain evidence="1 2">HHB12029</strain>
    </source>
</reference>
<dbReference type="AlphaFoldDB" id="A0A166MHL8"/>
<dbReference type="Proteomes" id="UP000077266">
    <property type="component" value="Unassembled WGS sequence"/>
</dbReference>
<name>A0A166MHL8_EXIGL</name>